<organism evidence="1 2">
    <name type="scientific">Penicillium cf. griseofulvum</name>
    <dbReference type="NCBI Taxonomy" id="2972120"/>
    <lineage>
        <taxon>Eukaryota</taxon>
        <taxon>Fungi</taxon>
        <taxon>Dikarya</taxon>
        <taxon>Ascomycota</taxon>
        <taxon>Pezizomycotina</taxon>
        <taxon>Eurotiomycetes</taxon>
        <taxon>Eurotiomycetidae</taxon>
        <taxon>Eurotiales</taxon>
        <taxon>Aspergillaceae</taxon>
        <taxon>Penicillium</taxon>
    </lineage>
</organism>
<comment type="caution">
    <text evidence="1">The sequence shown here is derived from an EMBL/GenBank/DDBJ whole genome shotgun (WGS) entry which is preliminary data.</text>
</comment>
<reference evidence="1" key="1">
    <citation type="submission" date="2022-11" db="EMBL/GenBank/DDBJ databases">
        <authorList>
            <person name="Petersen C."/>
        </authorList>
    </citation>
    <scope>NUCLEOTIDE SEQUENCE</scope>
    <source>
        <strain evidence="1">IBT 16849</strain>
    </source>
</reference>
<sequence length="99" mass="11593">MPYNRGRTTRPQTRTTRADAEQIVYDMMDLREDIHCRYIMATDSQPDLKQFEDFCALIEEQRSTVGIRICEEPDGALRHVFTTLFAFLVETIPADFEML</sequence>
<evidence type="ECO:0000313" key="2">
    <source>
        <dbReference type="Proteomes" id="UP001150879"/>
    </source>
</evidence>
<reference evidence="1" key="2">
    <citation type="journal article" date="2023" name="IMA Fungus">
        <title>Comparative genomic study of the Penicillium genus elucidates a diverse pangenome and 15 lateral gene transfer events.</title>
        <authorList>
            <person name="Petersen C."/>
            <person name="Sorensen T."/>
            <person name="Nielsen M.R."/>
            <person name="Sondergaard T.E."/>
            <person name="Sorensen J.L."/>
            <person name="Fitzpatrick D.A."/>
            <person name="Frisvad J.C."/>
            <person name="Nielsen K.L."/>
        </authorList>
    </citation>
    <scope>NUCLEOTIDE SEQUENCE</scope>
    <source>
        <strain evidence="1">IBT 16849</strain>
    </source>
</reference>
<dbReference type="AlphaFoldDB" id="A0A9W9T5L5"/>
<gene>
    <name evidence="1" type="ORF">N7472_000265</name>
</gene>
<accession>A0A9W9T5L5</accession>
<dbReference type="EMBL" id="JAPQKP010000001">
    <property type="protein sequence ID" value="KAJ5210126.1"/>
    <property type="molecule type" value="Genomic_DNA"/>
</dbReference>
<name>A0A9W9T5L5_9EURO</name>
<proteinExistence type="predicted"/>
<keyword evidence="2" id="KW-1185">Reference proteome</keyword>
<evidence type="ECO:0000313" key="1">
    <source>
        <dbReference type="EMBL" id="KAJ5210126.1"/>
    </source>
</evidence>
<protein>
    <submittedName>
        <fullName evidence="1">Uncharacterized protein</fullName>
    </submittedName>
</protein>
<dbReference type="Proteomes" id="UP001150879">
    <property type="component" value="Unassembled WGS sequence"/>
</dbReference>